<protein>
    <submittedName>
        <fullName evidence="1">Uncharacterized protein</fullName>
    </submittedName>
</protein>
<sequence length="107" mass="12485">MDFDSINQQIENFIDSRVNEFKGCDPSALMDIFENPIYAEKLEEFMEECGPDIDDDIFAKRINQHFKEIGFETEVNVGKIFDEALCIQLVMQPFFVNALKEFVGYQK</sequence>
<evidence type="ECO:0000313" key="1">
    <source>
        <dbReference type="EMBL" id="AYD82408.1"/>
    </source>
</evidence>
<organism evidence="1 2">
    <name type="scientific">Acinetobacter phage vB_AbaM_B09_Aci05</name>
    <dbReference type="NCBI Taxonomy" id="2315458"/>
    <lineage>
        <taxon>Viruses</taxon>
        <taxon>Duplodnaviria</taxon>
        <taxon>Heunggongvirae</taxon>
        <taxon>Uroviricota</taxon>
        <taxon>Caudoviricetes</taxon>
        <taxon>Saclayvirus</taxon>
        <taxon>Saclayvirus Aci05</taxon>
    </lineage>
</organism>
<evidence type="ECO:0000313" key="2">
    <source>
        <dbReference type="Proteomes" id="UP000269940"/>
    </source>
</evidence>
<proteinExistence type="predicted"/>
<accession>A0A386KAJ9</accession>
<dbReference type="Proteomes" id="UP000269940">
    <property type="component" value="Segment"/>
</dbReference>
<gene>
    <name evidence="1" type="ORF">Aci05_057</name>
</gene>
<dbReference type="EMBL" id="MH746814">
    <property type="protein sequence ID" value="AYD82408.1"/>
    <property type="molecule type" value="Genomic_DNA"/>
</dbReference>
<reference evidence="1 2" key="1">
    <citation type="submission" date="2018-08" db="EMBL/GenBank/DDBJ databases">
        <title>Complete genome sequence of five Acinetobacter baumannii phages from Abidjan, Cote d'Ivoire.</title>
        <authorList>
            <person name="Essoh C."/>
            <person name="Vernadet J.-P."/>
            <person name="Vergnaud G."/>
            <person name="Resch G."/>
            <person name="Pourcel C."/>
        </authorList>
    </citation>
    <scope>NUCLEOTIDE SEQUENCE [LARGE SCALE GENOMIC DNA]</scope>
</reference>
<keyword evidence="2" id="KW-1185">Reference proteome</keyword>
<name>A0A386KAJ9_9CAUD</name>